<sequence length="1238" mass="137244">MPGLLILPGQGVQLNPEDLPGDQLQKSVPPVFYTQHKALASKPEQCATSSQSVRPSLENNSSEPTSKLPVSDLKLRNLKNFLQRAIAPNSFKPVPNESQTLSTAKEINEYTVNQNSNSSTINKVMSTEVFGKFDLDSDDSESLVVPNLSYRKRAVISSDSLTESESELKTKVPRRRSTQIIESEESESEDFNLKQKKSRKVPIYRRTPAMMQTIHYISDKSAKMMFGQQGPVIEESFCEESHTTGKTKSFQCIHPLLPDCSIFLKPLHRVAKPQDGKLTPKSMTFKKINTNELWNPDAVLADKEHLMTLLPARDVSKATETTGPEHQASVVKETKAADEQVLLVKHPTKVYGHKDSSKVKKKRKVMTHEDRSSMKSCLTQMDPKSTYEEIDIFASVRGYEKLQPQKRKRKLISVTSTKSSDELKKPTPHGAKKVVRFNLDLNTKHIWEVSNEESILKKHATQENVKAEASPLKCSQATIPGSLATEIQNAATPNRATNLEPYFDPSKGFFCLPSLPLFKENLVHKNEPNSETAIRKEDMEDKVPMPEALLRPPSPLESVQKVLSLQNSATIDNISENVRLVDFCKSPTQYTSTEMVSSFALTNADPSKSPSSTSSESILNADPRKSPINDQTAHLTSTPSKHNIQLLPVQAKQTQHLLLDKISAVTEEPKDPLTQNSQDKPRNQTVLIPEVSDSSCSSALVEATVLVENPTVFASKSEAPPNLDDHNQTDMELETPPSSPKPISLSSANITVNDSPDSPRLQIDLDPSKRMLEYSHSTHQSHVKSLSHPDSPRLNVCGPNTVVNETENTSFQRETSFLEAKISPNPTSTTLKGLSIQNLKKSVQKINFSMLPQSLVNLSNRNHSACKSSIPALIPPIYEAKSALDQSYTTGSVSDQSVKEEVTAKSNTSFNEIKSNSNTQQLGLLQAKDSLGSSENPIGNAISSFQNLHTLKSPQSALNALNMIAQKSILPSSLVLPSMASSKVIDAGHEMNPGSQASPTVMQSLKIQKDSTIELKMDQPRNTSICSSLDLSKLKGRKLPRSLVMNHYKLETDANSWVEVPRKRQKTSDNSRLFGSAESIASVPDTFGYFDSFLDDDEEKTHAKSTDVFQLTKRTIVAVDAMASISITFYPDYSVLKEKKKWITWKTCPLPHPLESSSCYCIADSLFLDQRTGNRKEQICDKDIDAITLTRLALTDKISDCQTQAEHIVDLTPCQPLYNHISHQLVDKYNEILAGNNK</sequence>
<feature type="compositionally biased region" description="Low complexity" evidence="1">
    <location>
        <begin position="607"/>
        <end position="617"/>
    </location>
</feature>
<feature type="compositionally biased region" description="Polar residues" evidence="1">
    <location>
        <begin position="46"/>
        <end position="65"/>
    </location>
</feature>
<proteinExistence type="predicted"/>
<dbReference type="EMBL" id="VXIV02000331">
    <property type="protein sequence ID" value="KAF6038908.1"/>
    <property type="molecule type" value="Genomic_DNA"/>
</dbReference>
<protein>
    <submittedName>
        <fullName evidence="2">Uncharacterized protein</fullName>
    </submittedName>
</protein>
<comment type="caution">
    <text evidence="2">The sequence shown here is derived from an EMBL/GenBank/DDBJ whole genome shotgun (WGS) entry which is preliminary data.</text>
</comment>
<name>A0A7J7KLP1_BUGNE</name>
<feature type="compositionally biased region" description="Polar residues" evidence="1">
    <location>
        <begin position="628"/>
        <end position="642"/>
    </location>
</feature>
<evidence type="ECO:0000313" key="3">
    <source>
        <dbReference type="Proteomes" id="UP000593567"/>
    </source>
</evidence>
<evidence type="ECO:0000256" key="1">
    <source>
        <dbReference type="SAM" id="MobiDB-lite"/>
    </source>
</evidence>
<reference evidence="2" key="1">
    <citation type="submission" date="2020-06" db="EMBL/GenBank/DDBJ databases">
        <title>Draft genome of Bugula neritina, a colonial animal packing powerful symbionts and potential medicines.</title>
        <authorList>
            <person name="Rayko M."/>
        </authorList>
    </citation>
    <scope>NUCLEOTIDE SEQUENCE [LARGE SCALE GENOMIC DNA]</scope>
    <source>
        <strain evidence="2">Kwan_BN1</strain>
    </source>
</reference>
<feature type="region of interest" description="Disordered" evidence="1">
    <location>
        <begin position="40"/>
        <end position="69"/>
    </location>
</feature>
<gene>
    <name evidence="2" type="ORF">EB796_002791</name>
</gene>
<feature type="region of interest" description="Disordered" evidence="1">
    <location>
        <begin position="602"/>
        <end position="642"/>
    </location>
</feature>
<dbReference type="Proteomes" id="UP000593567">
    <property type="component" value="Unassembled WGS sequence"/>
</dbReference>
<accession>A0A7J7KLP1</accession>
<keyword evidence="3" id="KW-1185">Reference proteome</keyword>
<organism evidence="2 3">
    <name type="scientific">Bugula neritina</name>
    <name type="common">Brown bryozoan</name>
    <name type="synonym">Sertularia neritina</name>
    <dbReference type="NCBI Taxonomy" id="10212"/>
    <lineage>
        <taxon>Eukaryota</taxon>
        <taxon>Metazoa</taxon>
        <taxon>Spiralia</taxon>
        <taxon>Lophotrochozoa</taxon>
        <taxon>Bryozoa</taxon>
        <taxon>Gymnolaemata</taxon>
        <taxon>Cheilostomatida</taxon>
        <taxon>Flustrina</taxon>
        <taxon>Buguloidea</taxon>
        <taxon>Bugulidae</taxon>
        <taxon>Bugula</taxon>
    </lineage>
</organism>
<feature type="region of interest" description="Disordered" evidence="1">
    <location>
        <begin position="715"/>
        <end position="760"/>
    </location>
</feature>
<feature type="region of interest" description="Disordered" evidence="1">
    <location>
        <begin position="352"/>
        <end position="377"/>
    </location>
</feature>
<dbReference type="AlphaFoldDB" id="A0A7J7KLP1"/>
<evidence type="ECO:0000313" key="2">
    <source>
        <dbReference type="EMBL" id="KAF6038908.1"/>
    </source>
</evidence>